<reference evidence="3" key="1">
    <citation type="journal article" date="2019" name="Int. J. Syst. Evol. Microbiol.">
        <title>The Global Catalogue of Microorganisms (GCM) 10K type strain sequencing project: providing services to taxonomists for standard genome sequencing and annotation.</title>
        <authorList>
            <consortium name="The Broad Institute Genomics Platform"/>
            <consortium name="The Broad Institute Genome Sequencing Center for Infectious Disease"/>
            <person name="Wu L."/>
            <person name="Ma J."/>
        </authorList>
    </citation>
    <scope>NUCLEOTIDE SEQUENCE [LARGE SCALE GENOMIC DNA]</scope>
    <source>
        <strain evidence="3">JCM 19635</strain>
    </source>
</reference>
<dbReference type="SUPFAM" id="SSF46565">
    <property type="entry name" value="Chaperone J-domain"/>
    <property type="match status" value="1"/>
</dbReference>
<dbReference type="Gene3D" id="1.10.287.110">
    <property type="entry name" value="DnaJ domain"/>
    <property type="match status" value="1"/>
</dbReference>
<feature type="transmembrane region" description="Helical" evidence="1">
    <location>
        <begin position="92"/>
        <end position="110"/>
    </location>
</feature>
<gene>
    <name evidence="2" type="ORF">ACFQT0_11050</name>
</gene>
<name>A0ABW2U323_9BACT</name>
<protein>
    <submittedName>
        <fullName evidence="2">J domain-containing protein</fullName>
    </submittedName>
</protein>
<feature type="transmembrane region" description="Helical" evidence="1">
    <location>
        <begin position="197"/>
        <end position="217"/>
    </location>
</feature>
<sequence>MQNYYRVLGIGPMATAGEIEQAYARQRARLKRLAAADRAMKARLAAVETGFDILGNPRRLAYDLLLAQEPEEPAPRRRPDERMLRYARVARSLNAALLGFCLLLALDWALPLREFANETVRSRFPVSVSSSLSNPQIAYRVHTERTSFRLPSSIGHRVREDDHITVWKTPLFGVVRRVSSPQSPDGPEPFLPYGGTIYGTFALLPLLVGLVSAVGLWPGRSPETVVNTASVSGLLTILTLIIFLWF</sequence>
<keyword evidence="1" id="KW-1133">Transmembrane helix</keyword>
<dbReference type="InterPro" id="IPR036869">
    <property type="entry name" value="J_dom_sf"/>
</dbReference>
<evidence type="ECO:0000256" key="1">
    <source>
        <dbReference type="SAM" id="Phobius"/>
    </source>
</evidence>
<feature type="transmembrane region" description="Helical" evidence="1">
    <location>
        <begin position="224"/>
        <end position="245"/>
    </location>
</feature>
<organism evidence="2 3">
    <name type="scientific">Hymenobacter humi</name>
    <dbReference type="NCBI Taxonomy" id="1411620"/>
    <lineage>
        <taxon>Bacteria</taxon>
        <taxon>Pseudomonadati</taxon>
        <taxon>Bacteroidota</taxon>
        <taxon>Cytophagia</taxon>
        <taxon>Cytophagales</taxon>
        <taxon>Hymenobacteraceae</taxon>
        <taxon>Hymenobacter</taxon>
    </lineage>
</organism>
<keyword evidence="1" id="KW-0472">Membrane</keyword>
<dbReference type="Proteomes" id="UP001596513">
    <property type="component" value="Unassembled WGS sequence"/>
</dbReference>
<evidence type="ECO:0000313" key="3">
    <source>
        <dbReference type="Proteomes" id="UP001596513"/>
    </source>
</evidence>
<proteinExistence type="predicted"/>
<dbReference type="RefSeq" id="WP_380202735.1">
    <property type="nucleotide sequence ID" value="NZ_JBHTEK010000001.1"/>
</dbReference>
<evidence type="ECO:0000313" key="2">
    <source>
        <dbReference type="EMBL" id="MFC7667865.1"/>
    </source>
</evidence>
<keyword evidence="1" id="KW-0812">Transmembrane</keyword>
<keyword evidence="3" id="KW-1185">Reference proteome</keyword>
<comment type="caution">
    <text evidence="2">The sequence shown here is derived from an EMBL/GenBank/DDBJ whole genome shotgun (WGS) entry which is preliminary data.</text>
</comment>
<dbReference type="EMBL" id="JBHTEK010000001">
    <property type="protein sequence ID" value="MFC7667865.1"/>
    <property type="molecule type" value="Genomic_DNA"/>
</dbReference>
<accession>A0ABW2U323</accession>